<reference evidence="2 3" key="1">
    <citation type="submission" date="2019-03" db="EMBL/GenBank/DDBJ databases">
        <title>Rhodobacteraceae bacterium SM1902, a new member of the family Rhodobacteraceae isolated from Yantai.</title>
        <authorList>
            <person name="Sun Y."/>
        </authorList>
    </citation>
    <scope>NUCLEOTIDE SEQUENCE [LARGE SCALE GENOMIC DNA]</scope>
    <source>
        <strain evidence="2 3">SM1902</strain>
    </source>
</reference>
<dbReference type="InterPro" id="IPR024029">
    <property type="entry name" value="Pyridox_Oxase_FMN-dep"/>
</dbReference>
<dbReference type="RefSeq" id="WP_133342079.1">
    <property type="nucleotide sequence ID" value="NZ_SMZO01000010.1"/>
</dbReference>
<proteinExistence type="predicted"/>
<organism evidence="2 3">
    <name type="scientific">Meridianimarinicoccus aquatilis</name>
    <dbReference type="NCBI Taxonomy" id="2552766"/>
    <lineage>
        <taxon>Bacteria</taxon>
        <taxon>Pseudomonadati</taxon>
        <taxon>Pseudomonadota</taxon>
        <taxon>Alphaproteobacteria</taxon>
        <taxon>Rhodobacterales</taxon>
        <taxon>Paracoccaceae</taxon>
        <taxon>Meridianimarinicoccus</taxon>
    </lineage>
</organism>
<evidence type="ECO:0000313" key="2">
    <source>
        <dbReference type="EMBL" id="TDL89504.1"/>
    </source>
</evidence>
<feature type="domain" description="Pyridoxamine 5'-phosphate oxidase N-terminal" evidence="1">
    <location>
        <begin position="29"/>
        <end position="149"/>
    </location>
</feature>
<dbReference type="InterPro" id="IPR012349">
    <property type="entry name" value="Split_barrel_FMN-bd"/>
</dbReference>
<protein>
    <submittedName>
        <fullName evidence="2">Pyridoxamine 5'-phosphate oxidase family protein</fullName>
    </submittedName>
</protein>
<name>A0A4R6B0B1_9RHOB</name>
<keyword evidence="3" id="KW-1185">Reference proteome</keyword>
<evidence type="ECO:0000259" key="1">
    <source>
        <dbReference type="Pfam" id="PF01243"/>
    </source>
</evidence>
<comment type="caution">
    <text evidence="2">The sequence shown here is derived from an EMBL/GenBank/DDBJ whole genome shotgun (WGS) entry which is preliminary data.</text>
</comment>
<dbReference type="AlphaFoldDB" id="A0A4R6B0B1"/>
<dbReference type="PANTHER" id="PTHR42815:SF2">
    <property type="entry name" value="FAD-BINDING, PUTATIVE (AFU_ORTHOLOGUE AFUA_6G07600)-RELATED"/>
    <property type="match status" value="1"/>
</dbReference>
<dbReference type="EMBL" id="SMZO01000010">
    <property type="protein sequence ID" value="TDL89504.1"/>
    <property type="molecule type" value="Genomic_DNA"/>
</dbReference>
<dbReference type="PANTHER" id="PTHR42815">
    <property type="entry name" value="FAD-BINDING, PUTATIVE (AFU_ORTHOLOGUE AFUA_6G07600)-RELATED"/>
    <property type="match status" value="1"/>
</dbReference>
<gene>
    <name evidence="2" type="ORF">E2L05_06455</name>
</gene>
<dbReference type="SUPFAM" id="SSF50475">
    <property type="entry name" value="FMN-binding split barrel"/>
    <property type="match status" value="1"/>
</dbReference>
<dbReference type="NCBIfam" id="TIGR04025">
    <property type="entry name" value="PPOX_FMN_DR2398"/>
    <property type="match status" value="1"/>
</dbReference>
<dbReference type="Pfam" id="PF01243">
    <property type="entry name" value="PNPOx_N"/>
    <property type="match status" value="1"/>
</dbReference>
<dbReference type="Gene3D" id="2.30.110.10">
    <property type="entry name" value="Electron Transport, Fmn-binding Protein, Chain A"/>
    <property type="match status" value="1"/>
</dbReference>
<dbReference type="Proteomes" id="UP000294562">
    <property type="component" value="Unassembled WGS sequence"/>
</dbReference>
<dbReference type="InterPro" id="IPR011576">
    <property type="entry name" value="Pyridox_Oxase_N"/>
</dbReference>
<sequence>MQPISTIAQLETIYGAAVPASVDKVVRAMTPHYRTWIEASKFVVLGTVGPEGTDTSPRGDDGPVVRIVDDETLLLPDWLGNNRIDTLRNIVRDNRISLMFMVPGCKNVVRINGTAIVTDDVDIRASFDKAGRQPRSVIVISINEMYIQCAKAIMRAGLWTSGDQSVSLPTTGEFLQEAQSVPDAAEFDAAYPAYAKPRMW</sequence>
<evidence type="ECO:0000313" key="3">
    <source>
        <dbReference type="Proteomes" id="UP000294562"/>
    </source>
</evidence>
<dbReference type="OrthoDB" id="9790331at2"/>
<accession>A0A4R6B0B1</accession>